<accession>A0A518HIL3</accession>
<gene>
    <name evidence="2" type="ORF">Enr13x_05060</name>
</gene>
<protein>
    <submittedName>
        <fullName evidence="2">Uncharacterized protein</fullName>
    </submittedName>
</protein>
<feature type="compositionally biased region" description="Polar residues" evidence="1">
    <location>
        <begin position="64"/>
        <end position="83"/>
    </location>
</feature>
<evidence type="ECO:0000256" key="1">
    <source>
        <dbReference type="SAM" id="MobiDB-lite"/>
    </source>
</evidence>
<feature type="compositionally biased region" description="Basic and acidic residues" evidence="1">
    <location>
        <begin position="22"/>
        <end position="32"/>
    </location>
</feature>
<name>A0A518HIL3_9BACT</name>
<dbReference type="KEGG" id="snep:Enr13x_05060"/>
<dbReference type="Proteomes" id="UP000319004">
    <property type="component" value="Chromosome"/>
</dbReference>
<reference evidence="2 3" key="1">
    <citation type="submission" date="2019-03" db="EMBL/GenBank/DDBJ databases">
        <title>Deep-cultivation of Planctomycetes and their phenomic and genomic characterization uncovers novel biology.</title>
        <authorList>
            <person name="Wiegand S."/>
            <person name="Jogler M."/>
            <person name="Boedeker C."/>
            <person name="Pinto D."/>
            <person name="Vollmers J."/>
            <person name="Rivas-Marin E."/>
            <person name="Kohn T."/>
            <person name="Peeters S.H."/>
            <person name="Heuer A."/>
            <person name="Rast P."/>
            <person name="Oberbeckmann S."/>
            <person name="Bunk B."/>
            <person name="Jeske O."/>
            <person name="Meyerdierks A."/>
            <person name="Storesund J.E."/>
            <person name="Kallscheuer N."/>
            <person name="Luecker S."/>
            <person name="Lage O.M."/>
            <person name="Pohl T."/>
            <person name="Merkel B.J."/>
            <person name="Hornburger P."/>
            <person name="Mueller R.-W."/>
            <person name="Bruemmer F."/>
            <person name="Labrenz M."/>
            <person name="Spormann A.M."/>
            <person name="Op den Camp H."/>
            <person name="Overmann J."/>
            <person name="Amann R."/>
            <person name="Jetten M.S.M."/>
            <person name="Mascher T."/>
            <person name="Medema M.H."/>
            <person name="Devos D.P."/>
            <person name="Kaster A.-K."/>
            <person name="Ovreas L."/>
            <person name="Rohde M."/>
            <person name="Galperin M.Y."/>
            <person name="Jogler C."/>
        </authorList>
    </citation>
    <scope>NUCLEOTIDE SEQUENCE [LARGE SCALE GENOMIC DNA]</scope>
    <source>
        <strain evidence="2 3">Enr13</strain>
    </source>
</reference>
<sequence>MQRDTEPDPANHRHSVHQLRQQLDRAGEKSEQPTDQNSADQHQRRVVELLGIALSRLNGRGGLSKSTEQSGTEPSETSGNSAENRLESSRDSLLTVNNG</sequence>
<dbReference type="AlphaFoldDB" id="A0A518HIL3"/>
<evidence type="ECO:0000313" key="2">
    <source>
        <dbReference type="EMBL" id="QDV40672.1"/>
    </source>
</evidence>
<evidence type="ECO:0000313" key="3">
    <source>
        <dbReference type="Proteomes" id="UP000319004"/>
    </source>
</evidence>
<proteinExistence type="predicted"/>
<keyword evidence="3" id="KW-1185">Reference proteome</keyword>
<dbReference type="EMBL" id="CP037423">
    <property type="protein sequence ID" value="QDV40672.1"/>
    <property type="molecule type" value="Genomic_DNA"/>
</dbReference>
<feature type="region of interest" description="Disordered" evidence="1">
    <location>
        <begin position="1"/>
        <end position="99"/>
    </location>
</feature>
<feature type="compositionally biased region" description="Basic and acidic residues" evidence="1">
    <location>
        <begin position="1"/>
        <end position="11"/>
    </location>
</feature>
<organism evidence="2 3">
    <name type="scientific">Stieleria neptunia</name>
    <dbReference type="NCBI Taxonomy" id="2527979"/>
    <lineage>
        <taxon>Bacteria</taxon>
        <taxon>Pseudomonadati</taxon>
        <taxon>Planctomycetota</taxon>
        <taxon>Planctomycetia</taxon>
        <taxon>Pirellulales</taxon>
        <taxon>Pirellulaceae</taxon>
        <taxon>Stieleria</taxon>
    </lineage>
</organism>